<dbReference type="RefSeq" id="WP_339441913.1">
    <property type="nucleotide sequence ID" value="NZ_JBBHKQ010000002.1"/>
</dbReference>
<dbReference type="InterPro" id="IPR050259">
    <property type="entry name" value="SDR"/>
</dbReference>
<gene>
    <name evidence="4" type="ORF">WIX40_20930</name>
</gene>
<dbReference type="PROSITE" id="PS00061">
    <property type="entry name" value="ADH_SHORT"/>
    <property type="match status" value="1"/>
</dbReference>
<comment type="similarity">
    <text evidence="1 2">Belongs to the short-chain dehydrogenases/reductases (SDR) family.</text>
</comment>
<evidence type="ECO:0000259" key="3">
    <source>
        <dbReference type="SMART" id="SM00822"/>
    </source>
</evidence>
<evidence type="ECO:0000313" key="4">
    <source>
        <dbReference type="EMBL" id="MEJ5902555.1"/>
    </source>
</evidence>
<comment type="caution">
    <text evidence="4">The sequence shown here is derived from an EMBL/GenBank/DDBJ whole genome shotgun (WGS) entry which is preliminary data.</text>
</comment>
<dbReference type="PRINTS" id="PR00081">
    <property type="entry name" value="GDHRDH"/>
</dbReference>
<dbReference type="PANTHER" id="PTHR42879:SF2">
    <property type="entry name" value="3-OXOACYL-[ACYL-CARRIER-PROTEIN] REDUCTASE FABG"/>
    <property type="match status" value="1"/>
</dbReference>
<dbReference type="SMART" id="SM00822">
    <property type="entry name" value="PKS_KR"/>
    <property type="match status" value="1"/>
</dbReference>
<protein>
    <submittedName>
        <fullName evidence="4">SDR family NAD(P)-dependent oxidoreductase</fullName>
    </submittedName>
</protein>
<accession>A0ABD5K338</accession>
<dbReference type="InterPro" id="IPR057326">
    <property type="entry name" value="KR_dom"/>
</dbReference>
<reference evidence="4 5" key="1">
    <citation type="submission" date="2024-03" db="EMBL/GenBank/DDBJ databases">
        <title>Reference genomes for the five species model microbial community.</title>
        <authorList>
            <person name="Padfield D."/>
        </authorList>
    </citation>
    <scope>NUCLEOTIDE SEQUENCE [LARGE SCALE GENOMIC DNA]</scope>
    <source>
        <strain evidence="4 5">AB1</strain>
    </source>
</reference>
<dbReference type="PANTHER" id="PTHR42879">
    <property type="entry name" value="3-OXOACYL-(ACYL-CARRIER-PROTEIN) REDUCTASE"/>
    <property type="match status" value="1"/>
</dbReference>
<sequence length="258" mass="27528">MQSRNDFGFSLVGKRALVTGASSGIGRHIALMLASAGADVVVAARRRDRLDTVKSEIEVLGRRALGVELDVTDRDSVEKGIETAETELGDLDILINNAGIAETAPFLEMTEEAWSNIVETNLTGVWRVAQVVARRMAARKSGAIINISSALGLAVQKNQANYASAKAAVNQLTRVMALELGRVNVRVNAIAPGYFRTEINGDFFASQQGRAYIEKLFPRRLGALCEMDGPILLLASDAGSFITGTVVPVEGGALLKSL</sequence>
<feature type="domain" description="Ketoreductase" evidence="3">
    <location>
        <begin position="14"/>
        <end position="193"/>
    </location>
</feature>
<dbReference type="InterPro" id="IPR002347">
    <property type="entry name" value="SDR_fam"/>
</dbReference>
<dbReference type="Pfam" id="PF00106">
    <property type="entry name" value="adh_short"/>
    <property type="match status" value="1"/>
</dbReference>
<evidence type="ECO:0000256" key="2">
    <source>
        <dbReference type="RuleBase" id="RU000363"/>
    </source>
</evidence>
<dbReference type="CDD" id="cd05233">
    <property type="entry name" value="SDR_c"/>
    <property type="match status" value="1"/>
</dbReference>
<dbReference type="Gene3D" id="3.40.50.720">
    <property type="entry name" value="NAD(P)-binding Rossmann-like Domain"/>
    <property type="match status" value="1"/>
</dbReference>
<dbReference type="SUPFAM" id="SSF51735">
    <property type="entry name" value="NAD(P)-binding Rossmann-fold domains"/>
    <property type="match status" value="1"/>
</dbReference>
<dbReference type="InterPro" id="IPR020904">
    <property type="entry name" value="Sc_DH/Rdtase_CS"/>
</dbReference>
<proteinExistence type="inferred from homology"/>
<dbReference type="FunFam" id="3.40.50.720:FF:000084">
    <property type="entry name" value="Short-chain dehydrogenase reductase"/>
    <property type="match status" value="1"/>
</dbReference>
<name>A0ABD5K338_9HYPH</name>
<evidence type="ECO:0000313" key="5">
    <source>
        <dbReference type="Proteomes" id="UP001362311"/>
    </source>
</evidence>
<dbReference type="Proteomes" id="UP001362311">
    <property type="component" value="Unassembled WGS sequence"/>
</dbReference>
<organism evidence="4 5">
    <name type="scientific">Ochrobactrum teleogrylli</name>
    <dbReference type="NCBI Taxonomy" id="2479765"/>
    <lineage>
        <taxon>Bacteria</taxon>
        <taxon>Pseudomonadati</taxon>
        <taxon>Pseudomonadota</taxon>
        <taxon>Alphaproteobacteria</taxon>
        <taxon>Hyphomicrobiales</taxon>
        <taxon>Brucellaceae</taxon>
        <taxon>Brucella/Ochrobactrum group</taxon>
        <taxon>Ochrobactrum</taxon>
    </lineage>
</organism>
<dbReference type="EMBL" id="JBBHKQ010000002">
    <property type="protein sequence ID" value="MEJ5902555.1"/>
    <property type="molecule type" value="Genomic_DNA"/>
</dbReference>
<dbReference type="AlphaFoldDB" id="A0ABD5K338"/>
<dbReference type="PRINTS" id="PR00080">
    <property type="entry name" value="SDRFAMILY"/>
</dbReference>
<evidence type="ECO:0000256" key="1">
    <source>
        <dbReference type="ARBA" id="ARBA00006484"/>
    </source>
</evidence>
<dbReference type="GO" id="GO:0032787">
    <property type="term" value="P:monocarboxylic acid metabolic process"/>
    <property type="evidence" value="ECO:0007669"/>
    <property type="project" value="UniProtKB-ARBA"/>
</dbReference>
<dbReference type="InterPro" id="IPR036291">
    <property type="entry name" value="NAD(P)-bd_dom_sf"/>
</dbReference>